<accession>X0XAE5</accession>
<dbReference type="EMBL" id="BARS01037052">
    <property type="protein sequence ID" value="GAG21916.1"/>
    <property type="molecule type" value="Genomic_DNA"/>
</dbReference>
<reference evidence="1" key="1">
    <citation type="journal article" date="2014" name="Front. Microbiol.">
        <title>High frequency of phylogenetically diverse reductive dehalogenase-homologous genes in deep subseafloor sedimentary metagenomes.</title>
        <authorList>
            <person name="Kawai M."/>
            <person name="Futagami T."/>
            <person name="Toyoda A."/>
            <person name="Takaki Y."/>
            <person name="Nishi S."/>
            <person name="Hori S."/>
            <person name="Arai W."/>
            <person name="Tsubouchi T."/>
            <person name="Morono Y."/>
            <person name="Uchiyama I."/>
            <person name="Ito T."/>
            <person name="Fujiyama A."/>
            <person name="Inagaki F."/>
            <person name="Takami H."/>
        </authorList>
    </citation>
    <scope>NUCLEOTIDE SEQUENCE</scope>
    <source>
        <strain evidence="1">Expedition CK06-06</strain>
    </source>
</reference>
<dbReference type="SUPFAM" id="SSF48695">
    <property type="entry name" value="Multiheme cytochromes"/>
    <property type="match status" value="1"/>
</dbReference>
<feature type="non-terminal residue" evidence="1">
    <location>
        <position position="168"/>
    </location>
</feature>
<evidence type="ECO:0000313" key="1">
    <source>
        <dbReference type="EMBL" id="GAG21916.1"/>
    </source>
</evidence>
<dbReference type="AlphaFoldDB" id="X0XAE5"/>
<sequence>MGQQVTAIAANSDAVPILGPMPEQGSPRVIDTTADHSRFEVLDKKFRKTRDITKVCLSCHNEGANQIHKTTHWTWEFSNPATGQQLGARHVINNFFMNTASNEASCSHCHIGSGWDGNEFDFAREENVDCLVCHDTTGKYAFKKFHTARGNCSVCHDEIPETPDEKRK</sequence>
<proteinExistence type="predicted"/>
<name>X0XAE5_9ZZZZ</name>
<protein>
    <submittedName>
        <fullName evidence="1">Uncharacterized protein</fullName>
    </submittedName>
</protein>
<gene>
    <name evidence="1" type="ORF">S01H1_56860</name>
</gene>
<comment type="caution">
    <text evidence="1">The sequence shown here is derived from an EMBL/GenBank/DDBJ whole genome shotgun (WGS) entry which is preliminary data.</text>
</comment>
<dbReference type="Gene3D" id="3.90.10.10">
    <property type="entry name" value="Cytochrome C3"/>
    <property type="match status" value="1"/>
</dbReference>
<dbReference type="InterPro" id="IPR036280">
    <property type="entry name" value="Multihaem_cyt_sf"/>
</dbReference>
<organism evidence="1">
    <name type="scientific">marine sediment metagenome</name>
    <dbReference type="NCBI Taxonomy" id="412755"/>
    <lineage>
        <taxon>unclassified sequences</taxon>
        <taxon>metagenomes</taxon>
        <taxon>ecological metagenomes</taxon>
    </lineage>
</organism>